<keyword evidence="3" id="KW-1185">Reference proteome</keyword>
<dbReference type="AlphaFoldDB" id="A0ABD3EI70"/>
<gene>
    <name evidence="2" type="ORF">CASFOL_002580</name>
</gene>
<evidence type="ECO:0000256" key="1">
    <source>
        <dbReference type="SAM" id="MobiDB-lite"/>
    </source>
</evidence>
<protein>
    <submittedName>
        <fullName evidence="2">Uncharacterized protein</fullName>
    </submittedName>
</protein>
<reference evidence="3" key="1">
    <citation type="journal article" date="2024" name="IScience">
        <title>Strigolactones Initiate the Formation of Haustorium-like Structures in Castilleja.</title>
        <authorList>
            <person name="Buerger M."/>
            <person name="Peterson D."/>
            <person name="Chory J."/>
        </authorList>
    </citation>
    <scope>NUCLEOTIDE SEQUENCE [LARGE SCALE GENOMIC DNA]</scope>
</reference>
<comment type="caution">
    <text evidence="2">The sequence shown here is derived from an EMBL/GenBank/DDBJ whole genome shotgun (WGS) entry which is preliminary data.</text>
</comment>
<dbReference type="Proteomes" id="UP001632038">
    <property type="component" value="Unassembled WGS sequence"/>
</dbReference>
<sequence length="137" mass="14304">MLGSNRPSQRPRPRRGPRPVLGHLLRPIDGGAAGFLRSRARRGGTFSKAGGRRWREAAVARSRQSRTAGIARSSVACVRFRRSVATSGVFRAASAWLGIDAGGIFRAASSSGSGDGGGEVQILVVVAVFRGVVGGFC</sequence>
<accession>A0ABD3EI70</accession>
<evidence type="ECO:0000313" key="3">
    <source>
        <dbReference type="Proteomes" id="UP001632038"/>
    </source>
</evidence>
<evidence type="ECO:0000313" key="2">
    <source>
        <dbReference type="EMBL" id="KAL3652899.1"/>
    </source>
</evidence>
<name>A0ABD3EI70_9LAMI</name>
<feature type="region of interest" description="Disordered" evidence="1">
    <location>
        <begin position="1"/>
        <end position="22"/>
    </location>
</feature>
<proteinExistence type="predicted"/>
<dbReference type="EMBL" id="JAVIJP010000005">
    <property type="protein sequence ID" value="KAL3652899.1"/>
    <property type="molecule type" value="Genomic_DNA"/>
</dbReference>
<organism evidence="2 3">
    <name type="scientific">Castilleja foliolosa</name>
    <dbReference type="NCBI Taxonomy" id="1961234"/>
    <lineage>
        <taxon>Eukaryota</taxon>
        <taxon>Viridiplantae</taxon>
        <taxon>Streptophyta</taxon>
        <taxon>Embryophyta</taxon>
        <taxon>Tracheophyta</taxon>
        <taxon>Spermatophyta</taxon>
        <taxon>Magnoliopsida</taxon>
        <taxon>eudicotyledons</taxon>
        <taxon>Gunneridae</taxon>
        <taxon>Pentapetalae</taxon>
        <taxon>asterids</taxon>
        <taxon>lamiids</taxon>
        <taxon>Lamiales</taxon>
        <taxon>Orobanchaceae</taxon>
        <taxon>Pedicularideae</taxon>
        <taxon>Castillejinae</taxon>
        <taxon>Castilleja</taxon>
    </lineage>
</organism>